<dbReference type="Gene3D" id="2.130.10.10">
    <property type="entry name" value="YVTN repeat-like/Quinoprotein amine dehydrogenase"/>
    <property type="match status" value="1"/>
</dbReference>
<dbReference type="InterPro" id="IPR001680">
    <property type="entry name" value="WD40_rpt"/>
</dbReference>
<dbReference type="InterPro" id="IPR046851">
    <property type="entry name" value="NBCH_WD40"/>
</dbReference>
<dbReference type="SUPFAM" id="SSF50978">
    <property type="entry name" value="WD40 repeat-like"/>
    <property type="match status" value="1"/>
</dbReference>
<evidence type="ECO:0000256" key="3">
    <source>
        <dbReference type="PROSITE-ProRule" id="PRU00221"/>
    </source>
</evidence>
<feature type="domain" description="Neurobeachin beta-propeller" evidence="4">
    <location>
        <begin position="101"/>
        <end position="266"/>
    </location>
</feature>
<dbReference type="PROSITE" id="PS00678">
    <property type="entry name" value="WD_REPEATS_1"/>
    <property type="match status" value="1"/>
</dbReference>
<dbReference type="SMART" id="SM00320">
    <property type="entry name" value="WD40"/>
    <property type="match status" value="4"/>
</dbReference>
<evidence type="ECO:0000313" key="5">
    <source>
        <dbReference type="EMBL" id="CAD7246122.1"/>
    </source>
</evidence>
<feature type="repeat" description="WD" evidence="3">
    <location>
        <begin position="53"/>
        <end position="87"/>
    </location>
</feature>
<dbReference type="Pfam" id="PF20426">
    <property type="entry name" value="NBCH_WD40"/>
    <property type="match status" value="1"/>
</dbReference>
<dbReference type="InterPro" id="IPR036322">
    <property type="entry name" value="WD40_repeat_dom_sf"/>
</dbReference>
<protein>
    <recommendedName>
        <fullName evidence="4">Neurobeachin beta-propeller domain-containing protein</fullName>
    </recommendedName>
</protein>
<evidence type="ECO:0000259" key="4">
    <source>
        <dbReference type="Pfam" id="PF20426"/>
    </source>
</evidence>
<gene>
    <name evidence="5" type="ORF">DSTB1V02_LOCUS5982</name>
</gene>
<sequence>NCRRIGGGFHPGEEFNAKHVAVTSDGRLLFLAAFWDGSIRVFNVLKGKLIQTLHRHQDVVTCLELDSVTNFVLMTGSRDGTSMLWEVVTGVGGAPVGLDPKPMHTLYGHDAPITHVSLAIELDIAISGSLDGTVNVYGVKEGLLLHTLHPPAHATVSGLHVLYLALSYMGHIAVYSEAKGSGEYRLDVYSVNGKHLCSYRPPSPLSCLLTAQDFLLVADIHGNLSFRHIFGLSLVSTLPLHQGVRSLAFAPGCTHLLAPLTDGSVAIIHATFPEFV</sequence>
<dbReference type="AlphaFoldDB" id="A0A7R9A3B3"/>
<reference evidence="5" key="1">
    <citation type="submission" date="2020-11" db="EMBL/GenBank/DDBJ databases">
        <authorList>
            <person name="Tran Van P."/>
        </authorList>
    </citation>
    <scope>NUCLEOTIDE SEQUENCE</scope>
</reference>
<dbReference type="PANTHER" id="PTHR13743">
    <property type="entry name" value="BEIGE/BEACH-RELATED"/>
    <property type="match status" value="1"/>
</dbReference>
<evidence type="ECO:0000256" key="1">
    <source>
        <dbReference type="ARBA" id="ARBA00022574"/>
    </source>
</evidence>
<organism evidence="5">
    <name type="scientific">Darwinula stevensoni</name>
    <dbReference type="NCBI Taxonomy" id="69355"/>
    <lineage>
        <taxon>Eukaryota</taxon>
        <taxon>Metazoa</taxon>
        <taxon>Ecdysozoa</taxon>
        <taxon>Arthropoda</taxon>
        <taxon>Crustacea</taxon>
        <taxon>Oligostraca</taxon>
        <taxon>Ostracoda</taxon>
        <taxon>Podocopa</taxon>
        <taxon>Podocopida</taxon>
        <taxon>Darwinulocopina</taxon>
        <taxon>Darwinuloidea</taxon>
        <taxon>Darwinulidae</taxon>
        <taxon>Darwinula</taxon>
    </lineage>
</organism>
<keyword evidence="1 3" id="KW-0853">WD repeat</keyword>
<evidence type="ECO:0000256" key="2">
    <source>
        <dbReference type="ARBA" id="ARBA00022737"/>
    </source>
</evidence>
<dbReference type="Proteomes" id="UP000677054">
    <property type="component" value="Unassembled WGS sequence"/>
</dbReference>
<dbReference type="Pfam" id="PF00400">
    <property type="entry name" value="WD40"/>
    <property type="match status" value="1"/>
</dbReference>
<proteinExistence type="predicted"/>
<accession>A0A7R9A3B3</accession>
<dbReference type="EMBL" id="CAJPEV010001044">
    <property type="protein sequence ID" value="CAG0890351.1"/>
    <property type="molecule type" value="Genomic_DNA"/>
</dbReference>
<dbReference type="EMBL" id="LR900561">
    <property type="protein sequence ID" value="CAD7246122.1"/>
    <property type="molecule type" value="Genomic_DNA"/>
</dbReference>
<keyword evidence="6" id="KW-1185">Reference proteome</keyword>
<dbReference type="OrthoDB" id="26681at2759"/>
<feature type="non-terminal residue" evidence="5">
    <location>
        <position position="1"/>
    </location>
</feature>
<dbReference type="InterPro" id="IPR050865">
    <property type="entry name" value="BEACH_Domain"/>
</dbReference>
<dbReference type="GO" id="GO:0019901">
    <property type="term" value="F:protein kinase binding"/>
    <property type="evidence" value="ECO:0007669"/>
    <property type="project" value="TreeGrafter"/>
</dbReference>
<dbReference type="GO" id="GO:0016020">
    <property type="term" value="C:membrane"/>
    <property type="evidence" value="ECO:0007669"/>
    <property type="project" value="TreeGrafter"/>
</dbReference>
<dbReference type="GO" id="GO:0005829">
    <property type="term" value="C:cytosol"/>
    <property type="evidence" value="ECO:0007669"/>
    <property type="project" value="TreeGrafter"/>
</dbReference>
<dbReference type="InterPro" id="IPR015943">
    <property type="entry name" value="WD40/YVTN_repeat-like_dom_sf"/>
</dbReference>
<feature type="repeat" description="WD" evidence="3">
    <location>
        <begin position="106"/>
        <end position="147"/>
    </location>
</feature>
<dbReference type="PROSITE" id="PS50082">
    <property type="entry name" value="WD_REPEATS_2"/>
    <property type="match status" value="2"/>
</dbReference>
<evidence type="ECO:0000313" key="6">
    <source>
        <dbReference type="Proteomes" id="UP000677054"/>
    </source>
</evidence>
<name>A0A7R9A3B3_9CRUS</name>
<dbReference type="InterPro" id="IPR019775">
    <property type="entry name" value="WD40_repeat_CS"/>
</dbReference>
<dbReference type="GO" id="GO:0008104">
    <property type="term" value="P:intracellular protein localization"/>
    <property type="evidence" value="ECO:0007669"/>
    <property type="project" value="TreeGrafter"/>
</dbReference>
<dbReference type="PANTHER" id="PTHR13743:SF112">
    <property type="entry name" value="BEACH DOMAIN-CONTAINING PROTEIN"/>
    <property type="match status" value="1"/>
</dbReference>
<keyword evidence="2" id="KW-0677">Repeat</keyword>